<organism evidence="1 2">
    <name type="scientific">Phyllobacterium myrsinacearum</name>
    <dbReference type="NCBI Taxonomy" id="28101"/>
    <lineage>
        <taxon>Bacteria</taxon>
        <taxon>Pseudomonadati</taxon>
        <taxon>Pseudomonadota</taxon>
        <taxon>Alphaproteobacteria</taxon>
        <taxon>Hyphomicrobiales</taxon>
        <taxon>Phyllobacteriaceae</taxon>
        <taxon>Phyllobacterium</taxon>
    </lineage>
</organism>
<dbReference type="CDD" id="cd07812">
    <property type="entry name" value="SRPBCC"/>
    <property type="match status" value="1"/>
</dbReference>
<dbReference type="RefSeq" id="WP_105736270.1">
    <property type="nucleotide sequence ID" value="NZ_PVBT01000007.1"/>
</dbReference>
<name>A0A2S9JC15_9HYPH</name>
<accession>A0A2S9JC15</accession>
<dbReference type="EMBL" id="PVBT01000007">
    <property type="protein sequence ID" value="PRD50374.1"/>
    <property type="molecule type" value="Genomic_DNA"/>
</dbReference>
<dbReference type="OrthoDB" id="880456at2"/>
<dbReference type="AlphaFoldDB" id="A0A2S9JC15"/>
<dbReference type="Proteomes" id="UP000238563">
    <property type="component" value="Unassembled WGS sequence"/>
</dbReference>
<dbReference type="SUPFAM" id="SSF55961">
    <property type="entry name" value="Bet v1-like"/>
    <property type="match status" value="1"/>
</dbReference>
<keyword evidence="2" id="KW-1185">Reference proteome</keyword>
<evidence type="ECO:0000313" key="1">
    <source>
        <dbReference type="EMBL" id="PRD50374.1"/>
    </source>
</evidence>
<sequence length="135" mass="15098">MVTRDSRTLQVSIERDWRAVYDFASDPENVPKWASGLASGLQKLGDEWLADGPAGKLRIRFAPLNAYGVLDHWVVTETGEEVYVPLRVIPNNDGCEVSFTLFRMPEMSDGKFAEDAAWVLRDLTALKAVLETPQT</sequence>
<evidence type="ECO:0000313" key="2">
    <source>
        <dbReference type="Proteomes" id="UP000238563"/>
    </source>
</evidence>
<protein>
    <submittedName>
        <fullName evidence="1">Polyketide cyclase</fullName>
    </submittedName>
</protein>
<proteinExistence type="predicted"/>
<reference evidence="1 2" key="1">
    <citation type="submission" date="2018-02" db="EMBL/GenBank/DDBJ databases">
        <title>The draft genome of Phyllobacterium myrsinacearum DSM5892.</title>
        <authorList>
            <person name="Li L."/>
            <person name="Liu L."/>
            <person name="Zhang X."/>
            <person name="Wang T."/>
        </authorList>
    </citation>
    <scope>NUCLEOTIDE SEQUENCE [LARGE SCALE GENOMIC DNA]</scope>
    <source>
        <strain evidence="1 2">DSM 5892</strain>
    </source>
</reference>
<comment type="caution">
    <text evidence="1">The sequence shown here is derived from an EMBL/GenBank/DDBJ whole genome shotgun (WGS) entry which is preliminary data.</text>
</comment>
<dbReference type="InterPro" id="IPR023393">
    <property type="entry name" value="START-like_dom_sf"/>
</dbReference>
<dbReference type="Gene3D" id="3.30.530.20">
    <property type="match status" value="1"/>
</dbReference>
<gene>
    <name evidence="1" type="ORF">C5750_20620</name>
</gene>